<evidence type="ECO:0000313" key="1">
    <source>
        <dbReference type="EMBL" id="MBX72508.1"/>
    </source>
</evidence>
<proteinExistence type="predicted"/>
<reference evidence="1" key="1">
    <citation type="submission" date="2018-02" db="EMBL/GenBank/DDBJ databases">
        <title>Rhizophora mucronata_Transcriptome.</title>
        <authorList>
            <person name="Meera S.P."/>
            <person name="Sreeshan A."/>
            <person name="Augustine A."/>
        </authorList>
    </citation>
    <scope>NUCLEOTIDE SEQUENCE</scope>
    <source>
        <tissue evidence="1">Leaf</tissue>
    </source>
</reference>
<protein>
    <submittedName>
        <fullName evidence="1">Uncharacterized protein</fullName>
    </submittedName>
</protein>
<sequence length="47" mass="5348">MTYSFNPTSHSIHCPPPLSITQTAYPKKRISPNAWQLVAKSSRYKLT</sequence>
<accession>A0A2P2QZT4</accession>
<name>A0A2P2QZT4_RHIMU</name>
<dbReference type="EMBL" id="GGEC01092024">
    <property type="protein sequence ID" value="MBX72508.1"/>
    <property type="molecule type" value="Transcribed_RNA"/>
</dbReference>
<dbReference type="AlphaFoldDB" id="A0A2P2QZT4"/>
<organism evidence="1">
    <name type="scientific">Rhizophora mucronata</name>
    <name type="common">Asiatic mangrove</name>
    <dbReference type="NCBI Taxonomy" id="61149"/>
    <lineage>
        <taxon>Eukaryota</taxon>
        <taxon>Viridiplantae</taxon>
        <taxon>Streptophyta</taxon>
        <taxon>Embryophyta</taxon>
        <taxon>Tracheophyta</taxon>
        <taxon>Spermatophyta</taxon>
        <taxon>Magnoliopsida</taxon>
        <taxon>eudicotyledons</taxon>
        <taxon>Gunneridae</taxon>
        <taxon>Pentapetalae</taxon>
        <taxon>rosids</taxon>
        <taxon>fabids</taxon>
        <taxon>Malpighiales</taxon>
        <taxon>Rhizophoraceae</taxon>
        <taxon>Rhizophora</taxon>
    </lineage>
</organism>